<dbReference type="HOGENOM" id="CLU_021066_1_0_1"/>
<dbReference type="InterPro" id="IPR038765">
    <property type="entry name" value="Papain-like_cys_pep_sf"/>
</dbReference>
<evidence type="ECO:0000256" key="5">
    <source>
        <dbReference type="ARBA" id="ARBA00022807"/>
    </source>
</evidence>
<dbReference type="PANTHER" id="PTHR48153:SF2">
    <property type="entry name" value="UFM1-SPECIFIC PROTEASE 2"/>
    <property type="match status" value="1"/>
</dbReference>
<protein>
    <recommendedName>
        <fullName evidence="10">Peptidase C78, ubiquitin fold modifier-specific peptidase 1/ 2</fullName>
    </recommendedName>
</protein>
<dbReference type="InterPro" id="IPR012462">
    <property type="entry name" value="UFSP1/2_DUB_cat"/>
</dbReference>
<dbReference type="VEuPathDB" id="FungiDB:PYU1_G008184"/>
<organism evidence="8 9">
    <name type="scientific">Globisporangium ultimum (strain ATCC 200006 / CBS 805.95 / DAOM BR144)</name>
    <name type="common">Pythium ultimum</name>
    <dbReference type="NCBI Taxonomy" id="431595"/>
    <lineage>
        <taxon>Eukaryota</taxon>
        <taxon>Sar</taxon>
        <taxon>Stramenopiles</taxon>
        <taxon>Oomycota</taxon>
        <taxon>Peronosporomycetes</taxon>
        <taxon>Pythiales</taxon>
        <taxon>Pythiaceae</taxon>
        <taxon>Globisporangium</taxon>
    </lineage>
</organism>
<evidence type="ECO:0000256" key="2">
    <source>
        <dbReference type="ARBA" id="ARBA00022670"/>
    </source>
</evidence>
<dbReference type="Gene3D" id="3.90.70.130">
    <property type="match status" value="1"/>
</dbReference>
<dbReference type="OMA" id="STEWIGS"/>
<dbReference type="EnsemblProtists" id="PYU1_T008200">
    <property type="protein sequence ID" value="PYU1_T008200"/>
    <property type="gene ID" value="PYU1_G008184"/>
</dbReference>
<dbReference type="PANTHER" id="PTHR48153">
    <property type="entry name" value="UFM1-SPECIFIC PROTEASE 2"/>
    <property type="match status" value="1"/>
</dbReference>
<evidence type="ECO:0000256" key="4">
    <source>
        <dbReference type="ARBA" id="ARBA00022801"/>
    </source>
</evidence>
<keyword evidence="3" id="KW-0833">Ubl conjugation pathway</keyword>
<dbReference type="GO" id="GO:0006508">
    <property type="term" value="P:proteolysis"/>
    <property type="evidence" value="ECO:0007669"/>
    <property type="project" value="UniProtKB-KW"/>
</dbReference>
<keyword evidence="9" id="KW-1185">Reference proteome</keyword>
<dbReference type="GO" id="GO:0071567">
    <property type="term" value="F:deUFMylase activity"/>
    <property type="evidence" value="ECO:0007669"/>
    <property type="project" value="TreeGrafter"/>
</dbReference>
<evidence type="ECO:0000256" key="1">
    <source>
        <dbReference type="ARBA" id="ARBA00008552"/>
    </source>
</evidence>
<proteinExistence type="inferred from homology"/>
<evidence type="ECO:0008006" key="10">
    <source>
        <dbReference type="Google" id="ProtNLM"/>
    </source>
</evidence>
<dbReference type="InterPro" id="IPR049387">
    <property type="entry name" value="UFSP2-like_2nd"/>
</dbReference>
<evidence type="ECO:0000313" key="9">
    <source>
        <dbReference type="Proteomes" id="UP000019132"/>
    </source>
</evidence>
<evidence type="ECO:0000256" key="3">
    <source>
        <dbReference type="ARBA" id="ARBA00022786"/>
    </source>
</evidence>
<comment type="similarity">
    <text evidence="1">Belongs to the peptidase C78 family.</text>
</comment>
<dbReference type="InParanoid" id="K3WTA6"/>
<feature type="domain" description="UFSP1/2/DUB catalytic" evidence="6">
    <location>
        <begin position="461"/>
        <end position="654"/>
    </location>
</feature>
<dbReference type="Pfam" id="PF20908">
    <property type="entry name" value="UfSP2_N"/>
    <property type="match status" value="1"/>
</dbReference>
<dbReference type="Pfam" id="PF07910">
    <property type="entry name" value="Peptidase_C78"/>
    <property type="match status" value="1"/>
</dbReference>
<dbReference type="SUPFAM" id="SSF54001">
    <property type="entry name" value="Cysteine proteinases"/>
    <property type="match status" value="1"/>
</dbReference>
<accession>K3WTA6</accession>
<dbReference type="AlphaFoldDB" id="K3WTA6"/>
<evidence type="ECO:0000259" key="7">
    <source>
        <dbReference type="Pfam" id="PF20908"/>
    </source>
</evidence>
<feature type="domain" description="UFSP2 second" evidence="7">
    <location>
        <begin position="284"/>
        <end position="425"/>
    </location>
</feature>
<dbReference type="EMBL" id="GL376619">
    <property type="status" value="NOT_ANNOTATED_CDS"/>
    <property type="molecule type" value="Genomic_DNA"/>
</dbReference>
<reference evidence="9" key="2">
    <citation type="submission" date="2010-04" db="EMBL/GenBank/DDBJ databases">
        <authorList>
            <person name="Buell R."/>
            <person name="Hamilton J."/>
            <person name="Hostetler J."/>
        </authorList>
    </citation>
    <scope>NUCLEOTIDE SEQUENCE [LARGE SCALE GENOMIC DNA]</scope>
    <source>
        <strain evidence="9">DAOM:BR144</strain>
    </source>
</reference>
<dbReference type="eggNOG" id="KOG2433">
    <property type="taxonomic scope" value="Eukaryota"/>
</dbReference>
<dbReference type="Proteomes" id="UP000019132">
    <property type="component" value="Unassembled WGS sequence"/>
</dbReference>
<evidence type="ECO:0000313" key="8">
    <source>
        <dbReference type="EnsemblProtists" id="PYU1_T008200"/>
    </source>
</evidence>
<keyword evidence="4" id="KW-0378">Hydrolase</keyword>
<evidence type="ECO:0000259" key="6">
    <source>
        <dbReference type="Pfam" id="PF07910"/>
    </source>
</evidence>
<dbReference type="STRING" id="431595.K3WTA6"/>
<sequence>MVTGVVPSTLLRALKTLAVTDHDEDAGSRDAELPTGVLIGTNNPVEAEESSRDQVAIWGLLDPTTNVDDAKQFLPGGLSVVGHWVVLQRAENDAQSHEAALQVAAKGRTAKDAVVLVYIRSSETLQLFQVEQGSSVRAVHVDVIECLHVHDFLRTIQVAPIRCAFDVHVQNASELSSQMARWKQRINDSESTFFRVANGNAVFGIDGLDVSAGATVSKPLASVVKFSLSSKQQQTSESSSNKSKKQAAKKKSKAAFDAWDNDDVPGSSVAKGSTTFKDEKQGYLRSLELGDIVNVELLCSLSDDTNAAPVLYIPDSKATAKSSTHQSIHLSVDTMAIVHLDATIADALHLVREQVAKQLDLLEAEVHNQSTTSTAFQAHHFALRGAAVFPLTVVSPVRPHHEGIASTTGKKLHEWFLQPVEQPRFHVPRCSLVAQSKVLSDLDVLVNVHEGIPPSGVPQGKQYLVDGFYGYYHYMQQNMNDKGWGCAYRSLQTLASWLHLNHYTDKQSPSHVEIQETLVRIGDKPSSFVKSREWIGSMEVGYVLDELYGVSFRSLNVPSGPRLVEHAQELKHHFETQGTPVMMGGGQLAFTLLGIDYNESTGECAFLILDPHYTGQEDLHVIQTKTLALEGYKAIACGWRKANTFAKSSFYNLCLPQRPAV</sequence>
<keyword evidence="2" id="KW-0645">Protease</keyword>
<reference evidence="9" key="1">
    <citation type="journal article" date="2010" name="Genome Biol.">
        <title>Genome sequence of the necrotrophic plant pathogen Pythium ultimum reveals original pathogenicity mechanisms and effector repertoire.</title>
        <authorList>
            <person name="Levesque C.A."/>
            <person name="Brouwer H."/>
            <person name="Cano L."/>
            <person name="Hamilton J.P."/>
            <person name="Holt C."/>
            <person name="Huitema E."/>
            <person name="Raffaele S."/>
            <person name="Robideau G.P."/>
            <person name="Thines M."/>
            <person name="Win J."/>
            <person name="Zerillo M.M."/>
            <person name="Beakes G.W."/>
            <person name="Boore J.L."/>
            <person name="Busam D."/>
            <person name="Dumas B."/>
            <person name="Ferriera S."/>
            <person name="Fuerstenberg S.I."/>
            <person name="Gachon C.M."/>
            <person name="Gaulin E."/>
            <person name="Govers F."/>
            <person name="Grenville-Briggs L."/>
            <person name="Horner N."/>
            <person name="Hostetler J."/>
            <person name="Jiang R.H."/>
            <person name="Johnson J."/>
            <person name="Krajaejun T."/>
            <person name="Lin H."/>
            <person name="Meijer H.J."/>
            <person name="Moore B."/>
            <person name="Morris P."/>
            <person name="Phuntmart V."/>
            <person name="Puiu D."/>
            <person name="Shetty J."/>
            <person name="Stajich J.E."/>
            <person name="Tripathy S."/>
            <person name="Wawra S."/>
            <person name="van West P."/>
            <person name="Whitty B.R."/>
            <person name="Coutinho P.M."/>
            <person name="Henrissat B."/>
            <person name="Martin F."/>
            <person name="Thomas P.D."/>
            <person name="Tyler B.M."/>
            <person name="De Vries R.P."/>
            <person name="Kamoun S."/>
            <person name="Yandell M."/>
            <person name="Tisserat N."/>
            <person name="Buell C.R."/>
        </authorList>
    </citation>
    <scope>NUCLEOTIDE SEQUENCE</scope>
    <source>
        <strain evidence="9">DAOM:BR144</strain>
    </source>
</reference>
<reference evidence="8" key="3">
    <citation type="submission" date="2015-02" db="UniProtKB">
        <authorList>
            <consortium name="EnsemblProtists"/>
        </authorList>
    </citation>
    <scope>IDENTIFICATION</scope>
    <source>
        <strain evidence="8">DAOM BR144</strain>
    </source>
</reference>
<name>K3WTA6_GLOUD</name>
<keyword evidence="5" id="KW-0788">Thiol protease</keyword>